<dbReference type="Proteomes" id="UP000503440">
    <property type="component" value="Chromosome"/>
</dbReference>
<dbReference type="PANTHER" id="PTHR42834">
    <property type="entry name" value="ENDONUCLEASE/EXONUCLEASE/PHOSPHATASE FAMILY PROTEIN (AFU_ORTHOLOGUE AFUA_3G09210)"/>
    <property type="match status" value="1"/>
</dbReference>
<keyword evidence="2" id="KW-0540">Nuclease</keyword>
<evidence type="ECO:0000259" key="1">
    <source>
        <dbReference type="PROSITE" id="PS51841"/>
    </source>
</evidence>
<organism evidence="2 3">
    <name type="scientific">Acinetobacter indicus</name>
    <dbReference type="NCBI Taxonomy" id="756892"/>
    <lineage>
        <taxon>Bacteria</taxon>
        <taxon>Pseudomonadati</taxon>
        <taxon>Pseudomonadota</taxon>
        <taxon>Gammaproteobacteria</taxon>
        <taxon>Moraxellales</taxon>
        <taxon>Moraxellaceae</taxon>
        <taxon>Acinetobacter</taxon>
    </lineage>
</organism>
<dbReference type="CDD" id="cd10283">
    <property type="entry name" value="MnuA_DNase1-like"/>
    <property type="match status" value="1"/>
</dbReference>
<dbReference type="SUPFAM" id="SSF56219">
    <property type="entry name" value="DNase I-like"/>
    <property type="match status" value="1"/>
</dbReference>
<dbReference type="PANTHER" id="PTHR42834:SF1">
    <property type="entry name" value="ENDONUCLEASE_EXONUCLEASE_PHOSPHATASE FAMILY PROTEIN (AFU_ORTHOLOGUE AFUA_3G09210)"/>
    <property type="match status" value="1"/>
</dbReference>
<name>A0A6C0YLZ2_9GAMM</name>
<keyword evidence="2" id="KW-0255">Endonuclease</keyword>
<dbReference type="EMBL" id="CP044455">
    <property type="protein sequence ID" value="QIC71640.1"/>
    <property type="molecule type" value="Genomic_DNA"/>
</dbReference>
<gene>
    <name evidence="2" type="ORF">FSC09_09000</name>
</gene>
<dbReference type="NCBIfam" id="NF033681">
    <property type="entry name" value="ExeM_NucH_DNase"/>
    <property type="match status" value="1"/>
</dbReference>
<dbReference type="InterPro" id="IPR001322">
    <property type="entry name" value="Lamin_tail_dom"/>
</dbReference>
<dbReference type="AlphaFoldDB" id="A0A6C0YLZ2"/>
<protein>
    <submittedName>
        <fullName evidence="2">ExeM/NucH family extracellular endonuclease</fullName>
    </submittedName>
</protein>
<dbReference type="Gene3D" id="3.60.10.10">
    <property type="entry name" value="Endonuclease/exonuclease/phosphatase"/>
    <property type="match status" value="1"/>
</dbReference>
<proteinExistence type="predicted"/>
<dbReference type="InterPro" id="IPR036691">
    <property type="entry name" value="Endo/exonu/phosph_ase_sf"/>
</dbReference>
<feature type="domain" description="LTD" evidence="1">
    <location>
        <begin position="2"/>
        <end position="120"/>
    </location>
</feature>
<dbReference type="PROSITE" id="PS51841">
    <property type="entry name" value="LTD"/>
    <property type="match status" value="1"/>
</dbReference>
<evidence type="ECO:0000313" key="2">
    <source>
        <dbReference type="EMBL" id="QIC71640.1"/>
    </source>
</evidence>
<keyword evidence="2" id="KW-0378">Hydrolase</keyword>
<evidence type="ECO:0000313" key="3">
    <source>
        <dbReference type="Proteomes" id="UP000503440"/>
    </source>
</evidence>
<dbReference type="GO" id="GO:0004519">
    <property type="term" value="F:endonuclease activity"/>
    <property type="evidence" value="ECO:0007669"/>
    <property type="project" value="UniProtKB-KW"/>
</dbReference>
<dbReference type="RefSeq" id="WP_163146322.1">
    <property type="nucleotide sequence ID" value="NZ_CP044455.1"/>
</dbReference>
<dbReference type="InterPro" id="IPR047971">
    <property type="entry name" value="ExeM-like"/>
</dbReference>
<accession>A0A6C0YLZ2</accession>
<sequence length="802" mass="87576">MALMGCGFSAHAELMFSQYVDGTSNRKGLEIYNPDATAADLSQYQIKIFSNGSTTAGLTVSLEGVLPAKAEYLVGRSELELVLGDLVKKIASLNFNGNDAVVLYKHNTPVDRFGVLGQTTSWAEGISLSRNKTTHSVSSVDPTAPFDVNSEWTAWSDRNAFSQYLLPEGEQTPPVTETISCSSSDTAIADLHSASKNQIYTVRGVMTADYRYSNGFSGFYLQTPDSKAKPNLNNAIFVYIPASSQIKGGQVGEEVILRGRLTSYQNQVQLDQLTQDIQTCNPQAASWVAPKTVNLPFESLTDVQQHAPQRYQGALVKLPQTLTVSENYNYGRYGELALSLGRLYMPTNLYPAKSDEALSLAKQNLLSKIILDDGYNNQNRTPWLPLNFNAQNTLRAGYELQNVEGILEYRFNQWRIQPVQGRTLPNIVADKNERSSVSAKNTAQIRAAAFNVLNYDNGAAQGFPTERGAKTKAEFDKQHQKIVSALKAIDADVYGLNEIANNGYGPDSAIAYLTQSLGPDWKYVTPPNADRLGTDTIAVAMIYNSKRLTPVNAAAVFDDGTQLNRVTMAQSFKPVAGGESFTVVPQHLKSKGSCPDTGVDADQGDGQGCWNSTRVTAVQKLMQWLASNPTKVTQPNVLILGDLNSYAKEDPILALEKANYKNLFNDEKIGQGKQAYSYVFGVASNTQGYGGAGNLDHAIADAQLYPRVKRAFAWAINADEPTALAYNEDYKTAEQIQAFYSPDAFRSSDHDPIIIDLDLVDAPAEPKPSEDSKADTHGGSTGLWSLLGLFGLSAAAWLRRRK</sequence>
<dbReference type="CDD" id="cd04486">
    <property type="entry name" value="YhcR_OBF_like"/>
    <property type="match status" value="1"/>
</dbReference>
<reference evidence="2 3" key="1">
    <citation type="submission" date="2019-09" db="EMBL/GenBank/DDBJ databases">
        <title>Non-baumannii Acinetobacter spp. carrying blaNDM-1 isolated in China.</title>
        <authorList>
            <person name="Cui C."/>
            <person name="Chen C."/>
            <person name="Sun J."/>
            <person name="Liu Y."/>
        </authorList>
    </citation>
    <scope>NUCLEOTIDE SEQUENCE [LARGE SCALE GENOMIC DNA]</scope>
    <source>
        <strain evidence="2 3">B18</strain>
    </source>
</reference>